<dbReference type="SMART" id="SM00382">
    <property type="entry name" value="AAA"/>
    <property type="match status" value="1"/>
</dbReference>
<dbReference type="PROSITE" id="PS00211">
    <property type="entry name" value="ABC_TRANSPORTER_1"/>
    <property type="match status" value="1"/>
</dbReference>
<dbReference type="SUPFAM" id="SSF90123">
    <property type="entry name" value="ABC transporter transmembrane region"/>
    <property type="match status" value="1"/>
</dbReference>
<dbReference type="Pfam" id="PF00664">
    <property type="entry name" value="ABC_membrane"/>
    <property type="match status" value="1"/>
</dbReference>
<dbReference type="GO" id="GO:0016887">
    <property type="term" value="F:ATP hydrolysis activity"/>
    <property type="evidence" value="ECO:0007669"/>
    <property type="project" value="InterPro"/>
</dbReference>
<dbReference type="GO" id="GO:0005524">
    <property type="term" value="F:ATP binding"/>
    <property type="evidence" value="ECO:0007669"/>
    <property type="project" value="UniProtKB-KW"/>
</dbReference>
<evidence type="ECO:0000256" key="6">
    <source>
        <dbReference type="ARBA" id="ARBA00023136"/>
    </source>
</evidence>
<name>A0A0M6WJX9_9FIRM</name>
<evidence type="ECO:0000256" key="8">
    <source>
        <dbReference type="SAM" id="Phobius"/>
    </source>
</evidence>
<dbReference type="AlphaFoldDB" id="A0A0M6WJX9"/>
<dbReference type="GO" id="GO:0015421">
    <property type="term" value="F:ABC-type oligopeptide transporter activity"/>
    <property type="evidence" value="ECO:0007669"/>
    <property type="project" value="TreeGrafter"/>
</dbReference>
<evidence type="ECO:0000256" key="3">
    <source>
        <dbReference type="ARBA" id="ARBA00022741"/>
    </source>
</evidence>
<evidence type="ECO:0000259" key="9">
    <source>
        <dbReference type="PROSITE" id="PS50893"/>
    </source>
</evidence>
<dbReference type="InterPro" id="IPR003439">
    <property type="entry name" value="ABC_transporter-like_ATP-bd"/>
</dbReference>
<evidence type="ECO:0000256" key="4">
    <source>
        <dbReference type="ARBA" id="ARBA00022840"/>
    </source>
</evidence>
<evidence type="ECO:0000313" key="11">
    <source>
        <dbReference type="EMBL" id="CRL36635.1"/>
    </source>
</evidence>
<dbReference type="InterPro" id="IPR017871">
    <property type="entry name" value="ABC_transporter-like_CS"/>
</dbReference>
<feature type="transmembrane region" description="Helical" evidence="8">
    <location>
        <begin position="175"/>
        <end position="192"/>
    </location>
</feature>
<dbReference type="InterPro" id="IPR039421">
    <property type="entry name" value="Type_1_exporter"/>
</dbReference>
<dbReference type="Proteomes" id="UP000049828">
    <property type="component" value="Unassembled WGS sequence"/>
</dbReference>
<dbReference type="SUPFAM" id="SSF52540">
    <property type="entry name" value="P-loop containing nucleoside triphosphate hydrolases"/>
    <property type="match status" value="1"/>
</dbReference>
<dbReference type="CDD" id="cd03228">
    <property type="entry name" value="ABCC_MRP_Like"/>
    <property type="match status" value="1"/>
</dbReference>
<dbReference type="STRING" id="360807.ERS852392_03161"/>
<feature type="transmembrane region" description="Helical" evidence="8">
    <location>
        <begin position="55"/>
        <end position="77"/>
    </location>
</feature>
<keyword evidence="6 8" id="KW-0472">Membrane</keyword>
<feature type="compositionally biased region" description="Basic and acidic residues" evidence="7">
    <location>
        <begin position="628"/>
        <end position="655"/>
    </location>
</feature>
<evidence type="ECO:0000256" key="1">
    <source>
        <dbReference type="ARBA" id="ARBA00004651"/>
    </source>
</evidence>
<comment type="subcellular location">
    <subcellularLocation>
        <location evidence="1">Cell membrane</location>
        <topology evidence="1">Multi-pass membrane protein</topology>
    </subcellularLocation>
</comment>
<organism evidence="11 12">
    <name type="scientific">Roseburia inulinivorans</name>
    <dbReference type="NCBI Taxonomy" id="360807"/>
    <lineage>
        <taxon>Bacteria</taxon>
        <taxon>Bacillati</taxon>
        <taxon>Bacillota</taxon>
        <taxon>Clostridia</taxon>
        <taxon>Lachnospirales</taxon>
        <taxon>Lachnospiraceae</taxon>
        <taxon>Roseburia</taxon>
    </lineage>
</organism>
<dbReference type="InterPro" id="IPR036640">
    <property type="entry name" value="ABC1_TM_sf"/>
</dbReference>
<dbReference type="PROSITE" id="PS50929">
    <property type="entry name" value="ABC_TM1F"/>
    <property type="match status" value="1"/>
</dbReference>
<dbReference type="PANTHER" id="PTHR43394">
    <property type="entry name" value="ATP-DEPENDENT PERMEASE MDL1, MITOCHONDRIAL"/>
    <property type="match status" value="1"/>
</dbReference>
<dbReference type="Gene3D" id="1.20.1560.10">
    <property type="entry name" value="ABC transporter type 1, transmembrane domain"/>
    <property type="match status" value="1"/>
</dbReference>
<dbReference type="GO" id="GO:0005886">
    <property type="term" value="C:plasma membrane"/>
    <property type="evidence" value="ECO:0007669"/>
    <property type="project" value="UniProtKB-SubCell"/>
</dbReference>
<dbReference type="InterPro" id="IPR003593">
    <property type="entry name" value="AAA+_ATPase"/>
</dbReference>
<feature type="domain" description="ABC transmembrane type-1" evidence="10">
    <location>
        <begin position="57"/>
        <end position="303"/>
    </location>
</feature>
<dbReference type="Gene3D" id="3.40.50.300">
    <property type="entry name" value="P-loop containing nucleotide triphosphate hydrolases"/>
    <property type="match status" value="1"/>
</dbReference>
<evidence type="ECO:0000313" key="12">
    <source>
        <dbReference type="Proteomes" id="UP000049828"/>
    </source>
</evidence>
<proteinExistence type="predicted"/>
<feature type="domain" description="ABC transporter" evidence="9">
    <location>
        <begin position="398"/>
        <end position="626"/>
    </location>
</feature>
<dbReference type="Pfam" id="PF00005">
    <property type="entry name" value="ABC_tran"/>
    <property type="match status" value="1"/>
</dbReference>
<keyword evidence="4" id="KW-0067">ATP-binding</keyword>
<evidence type="ECO:0000259" key="10">
    <source>
        <dbReference type="PROSITE" id="PS50929"/>
    </source>
</evidence>
<evidence type="ECO:0000256" key="7">
    <source>
        <dbReference type="SAM" id="MobiDB-lite"/>
    </source>
</evidence>
<keyword evidence="5 8" id="KW-1133">Transmembrane helix</keyword>
<gene>
    <name evidence="11" type="ORF">RIL183_19801</name>
</gene>
<reference evidence="12" key="1">
    <citation type="submission" date="2015-05" db="EMBL/GenBank/DDBJ databases">
        <authorList>
            <consortium name="Pathogen Informatics"/>
        </authorList>
    </citation>
    <scope>NUCLEOTIDE SEQUENCE [LARGE SCALE GENOMIC DNA]</scope>
    <source>
        <strain evidence="12">L1-83</strain>
    </source>
</reference>
<evidence type="ECO:0000256" key="2">
    <source>
        <dbReference type="ARBA" id="ARBA00022692"/>
    </source>
</evidence>
<dbReference type="PANTHER" id="PTHR43394:SF1">
    <property type="entry name" value="ATP-BINDING CASSETTE SUB-FAMILY B MEMBER 10, MITOCHONDRIAL"/>
    <property type="match status" value="1"/>
</dbReference>
<dbReference type="CDD" id="cd07346">
    <property type="entry name" value="ABC_6TM_exporters"/>
    <property type="match status" value="1"/>
</dbReference>
<keyword evidence="3" id="KW-0547">Nucleotide-binding</keyword>
<dbReference type="InterPro" id="IPR011527">
    <property type="entry name" value="ABC1_TM_dom"/>
</dbReference>
<protein>
    <submittedName>
        <fullName evidence="11">ABC-type multidrug transport system, ATPase and permease components</fullName>
    </submittedName>
</protein>
<feature type="region of interest" description="Disordered" evidence="7">
    <location>
        <begin position="625"/>
        <end position="655"/>
    </location>
</feature>
<keyword evidence="2 8" id="KW-0812">Transmembrane</keyword>
<dbReference type="EMBL" id="CVRS01000065">
    <property type="protein sequence ID" value="CRL36635.1"/>
    <property type="molecule type" value="Genomic_DNA"/>
</dbReference>
<feature type="transmembrane region" description="Helical" evidence="8">
    <location>
        <begin position="97"/>
        <end position="117"/>
    </location>
</feature>
<dbReference type="InterPro" id="IPR027417">
    <property type="entry name" value="P-loop_NTPase"/>
</dbReference>
<dbReference type="PROSITE" id="PS50893">
    <property type="entry name" value="ABC_TRANSPORTER_2"/>
    <property type="match status" value="1"/>
</dbReference>
<evidence type="ECO:0000256" key="5">
    <source>
        <dbReference type="ARBA" id="ARBA00022989"/>
    </source>
</evidence>
<accession>A0A0M6WJX9</accession>
<keyword evidence="12" id="KW-1185">Reference proteome</keyword>
<sequence>MFMNKQAGMREASHFGVMPFLLYREKEDKMKEKQKQPASFQPDRILSYFKAEWKVLLAVTISGLIYNVGLLAGPWFEGKMTGCLVDILRGAGQFGDMLILVLSYVSVIVIVQSSRYIKRFYVRRFANNVNRRMKEILYGSLVRKSRASLKEEGEGNVITKAILDVDDCVEGMRKFTTEIFDTGVALAAYAGMLLWYDWRLALLCMLFPPISYMTAEKMKKMIQRTGAAYKEQSGALSAATLDRAENAITYRVFGREKERQNAYEENLSAYEKSAVRANIWNTAMPPVYRVISMAGVLFILYFGQKNILGTGWRAWGIAAFTTFLSCFVKLSVKSSSAAKLFNAVHKAQVSWNRIKPLLTRKDERTVIEDQTAENHARECREKNDTVPAGKTETTVQKIQISHLNFAYPDGKKILDDICLSAEKGQIIGITGAVACGKSTLGKVFLCEYPYEGQILVDGTDLQAMDEADRTKRIGYLGHDPELFFDSVENNILLGEKKEADDYLKAVCMEQEVAEMEDGKQTAVGNGGVRLSGGQAKRLALARTLCHKKPVLILDDPFSALDKNTEKQIFANLKQQTKDNIVFLISHRLYLFPQMNQVIWMEDGKAVAGTHEEILEKIPEYRSLYETQSDERENAKVETENRKTVSEHTEERRSGR</sequence>